<proteinExistence type="predicted"/>
<dbReference type="Proteomes" id="UP000000496">
    <property type="component" value="Chromosome gsn.131"/>
</dbReference>
<dbReference type="AlphaFoldDB" id="F8L8U2"/>
<sequence length="44" mass="5067">MLEEEGQYFLARGDRNAAGYLRALRDKADQIQAELELESILRRG</sequence>
<reference evidence="1 2" key="2">
    <citation type="journal article" date="2011" name="Mol. Biol. Evol.">
        <title>Unity in variety--the pan-genome of the Chlamydiae.</title>
        <authorList>
            <person name="Collingro A."/>
            <person name="Tischler P."/>
            <person name="Weinmaier T."/>
            <person name="Penz T."/>
            <person name="Heinz E."/>
            <person name="Brunham R.C."/>
            <person name="Read T.D."/>
            <person name="Bavoil P.M."/>
            <person name="Sachse K."/>
            <person name="Kahane S."/>
            <person name="Friedman M.G."/>
            <person name="Rattei T."/>
            <person name="Myers G.S."/>
            <person name="Horn M."/>
        </authorList>
    </citation>
    <scope>NUCLEOTIDE SEQUENCE [LARGE SCALE GENOMIC DNA]</scope>
    <source>
        <strain evidence="2">ATCC VR-1471 / Z</strain>
    </source>
</reference>
<dbReference type="HOGENOM" id="CLU_3222089_0_0_0"/>
<evidence type="ECO:0000313" key="1">
    <source>
        <dbReference type="EMBL" id="CCB89235.1"/>
    </source>
</evidence>
<accession>F8L8U2</accession>
<dbReference type="EMBL" id="FR872582">
    <property type="protein sequence ID" value="CCB89235.1"/>
    <property type="molecule type" value="Genomic_DNA"/>
</dbReference>
<organism evidence="1 2">
    <name type="scientific">Simkania negevensis (strain ATCC VR-1471 / DSM 27360 / Z)</name>
    <dbReference type="NCBI Taxonomy" id="331113"/>
    <lineage>
        <taxon>Bacteria</taxon>
        <taxon>Pseudomonadati</taxon>
        <taxon>Chlamydiota</taxon>
        <taxon>Chlamydiia</taxon>
        <taxon>Parachlamydiales</taxon>
        <taxon>Simkaniaceae</taxon>
        <taxon>Simkania</taxon>
    </lineage>
</organism>
<dbReference type="STRING" id="331113.SNE_A13580"/>
<reference key="1">
    <citation type="journal article" date="2011" name="Mol. Biol. Evol.">
        <title>Unity in variety -- the pan-genome of the Chlamydiae.</title>
        <authorList>
            <person name="Collingro A."/>
            <person name="Tischler P."/>
            <person name="Weinmaier T."/>
            <person name="Penz T."/>
            <person name="Heinz E."/>
            <person name="Brunham R.C."/>
            <person name="Read T.D."/>
            <person name="Bavoil P.M."/>
            <person name="Sachse K."/>
            <person name="Kahane S."/>
            <person name="Friedman M.G."/>
            <person name="Rattei T."/>
            <person name="Myers G.S.A."/>
            <person name="Horn M."/>
        </authorList>
    </citation>
    <scope>NUCLEOTIDE SEQUENCE</scope>
    <source>
        <strain>Z</strain>
    </source>
</reference>
<keyword evidence="2" id="KW-1185">Reference proteome</keyword>
<gene>
    <name evidence="1" type="ordered locus">SNE_A13580</name>
</gene>
<evidence type="ECO:0000313" key="2">
    <source>
        <dbReference type="Proteomes" id="UP000000496"/>
    </source>
</evidence>
<dbReference type="KEGG" id="sng:SNE_A13580"/>
<protein>
    <submittedName>
        <fullName evidence="1">Uncharacterized protein</fullName>
    </submittedName>
</protein>
<name>F8L8U2_SIMNZ</name>